<proteinExistence type="predicted"/>
<evidence type="ECO:0000313" key="2">
    <source>
        <dbReference type="EMBL" id="BDS05359.1"/>
    </source>
</evidence>
<dbReference type="EMBL" id="AP026866">
    <property type="protein sequence ID" value="BDS05359.1"/>
    <property type="molecule type" value="Genomic_DNA"/>
</dbReference>
<accession>A0AAT9FHH2</accession>
<organism evidence="2">
    <name type="scientific">Oceaniferula spumae</name>
    <dbReference type="NCBI Taxonomy" id="2979115"/>
    <lineage>
        <taxon>Bacteria</taxon>
        <taxon>Pseudomonadati</taxon>
        <taxon>Verrucomicrobiota</taxon>
        <taxon>Verrucomicrobiia</taxon>
        <taxon>Verrucomicrobiales</taxon>
        <taxon>Verrucomicrobiaceae</taxon>
        <taxon>Oceaniferula</taxon>
    </lineage>
</organism>
<reference evidence="2" key="1">
    <citation type="submission" date="2024-07" db="EMBL/GenBank/DDBJ databases">
        <title>Complete genome sequence of Verrucomicrobiaceae bacterium NT6N.</title>
        <authorList>
            <person name="Huang C."/>
            <person name="Takami H."/>
            <person name="Hamasaki K."/>
        </authorList>
    </citation>
    <scope>NUCLEOTIDE SEQUENCE</scope>
    <source>
        <strain evidence="2">NT6N</strain>
    </source>
</reference>
<evidence type="ECO:0000256" key="1">
    <source>
        <dbReference type="SAM" id="SignalP"/>
    </source>
</evidence>
<sequence length="163" mass="18975">MKILLVTIFLYGLVSSASADAGLKNKFVGIWWGTMKITNGYELGYNEHWIIERKNNGQYRRQRFMVDHVKRMYCPFSLKPVKGLWRLSDSSNKFIYLIYKSDIEGGANYLVTVNDGVVRWTGGNISGPEVDWSCEEVKIKKFAPKFNGVYQRVTRDEFDKRNR</sequence>
<dbReference type="KEGG" id="osu:NT6N_03990"/>
<feature type="signal peptide" evidence="1">
    <location>
        <begin position="1"/>
        <end position="19"/>
    </location>
</feature>
<feature type="chain" id="PRO_5043613813" description="DUF1579 domain-containing protein" evidence="1">
    <location>
        <begin position="20"/>
        <end position="163"/>
    </location>
</feature>
<keyword evidence="1" id="KW-0732">Signal</keyword>
<gene>
    <name evidence="2" type="ORF">NT6N_03990</name>
</gene>
<dbReference type="AlphaFoldDB" id="A0AAT9FHH2"/>
<name>A0AAT9FHH2_9BACT</name>
<evidence type="ECO:0008006" key="3">
    <source>
        <dbReference type="Google" id="ProtNLM"/>
    </source>
</evidence>
<protein>
    <recommendedName>
        <fullName evidence="3">DUF1579 domain-containing protein</fullName>
    </recommendedName>
</protein>